<reference evidence="1 2" key="1">
    <citation type="submission" date="2024-03" db="EMBL/GenBank/DDBJ databases">
        <title>Draft genome sequence of Pseudonocardia tropica JCM 19149.</title>
        <authorList>
            <person name="Butdee W."/>
            <person name="Duangmal K."/>
        </authorList>
    </citation>
    <scope>NUCLEOTIDE SEQUENCE [LARGE SCALE GENOMIC DNA]</scope>
    <source>
        <strain evidence="1 2">JCM 19149</strain>
    </source>
</reference>
<evidence type="ECO:0000313" key="2">
    <source>
        <dbReference type="Proteomes" id="UP001464923"/>
    </source>
</evidence>
<dbReference type="Proteomes" id="UP001464923">
    <property type="component" value="Unassembled WGS sequence"/>
</dbReference>
<accession>A0ABV1JYN5</accession>
<evidence type="ECO:0000313" key="1">
    <source>
        <dbReference type="EMBL" id="MEQ3541085.1"/>
    </source>
</evidence>
<dbReference type="EMBL" id="JBEDNP010000012">
    <property type="protein sequence ID" value="MEQ3541085.1"/>
    <property type="molecule type" value="Genomic_DNA"/>
</dbReference>
<comment type="caution">
    <text evidence="1">The sequence shown here is derived from an EMBL/GenBank/DDBJ whole genome shotgun (WGS) entry which is preliminary data.</text>
</comment>
<proteinExistence type="predicted"/>
<gene>
    <name evidence="1" type="ORF">WHI96_19930</name>
</gene>
<dbReference type="RefSeq" id="WP_345644801.1">
    <property type="nucleotide sequence ID" value="NZ_BAABLY010000027.1"/>
</dbReference>
<protein>
    <submittedName>
        <fullName evidence="1">Uncharacterized protein</fullName>
    </submittedName>
</protein>
<keyword evidence="2" id="KW-1185">Reference proteome</keyword>
<organism evidence="1 2">
    <name type="scientific">Pseudonocardia tropica</name>
    <dbReference type="NCBI Taxonomy" id="681289"/>
    <lineage>
        <taxon>Bacteria</taxon>
        <taxon>Bacillati</taxon>
        <taxon>Actinomycetota</taxon>
        <taxon>Actinomycetes</taxon>
        <taxon>Pseudonocardiales</taxon>
        <taxon>Pseudonocardiaceae</taxon>
        <taxon>Pseudonocardia</taxon>
    </lineage>
</organism>
<name>A0ABV1JYN5_9PSEU</name>
<sequence length="104" mass="11528">MDPQHVTPPGLLFDDGRAAVVARLAPFVAWLATGDDDEPTRRRHREIVEAYLHFADHDGGAPGTRRQRFVVAHRDRAAPESSRAALSRLTEYDAVVRCTLPLDG</sequence>